<evidence type="ECO:0000313" key="2">
    <source>
        <dbReference type="EMBL" id="CEK85028.1"/>
    </source>
</evidence>
<sequence length="69" mass="8008">MENIETFLCTEFMIFNMFYLLPTFIFVLEHMGINGNERADMLAGSATISGCQPMERADILNTLLEWQQR</sequence>
<evidence type="ECO:0000256" key="1">
    <source>
        <dbReference type="SAM" id="Phobius"/>
    </source>
</evidence>
<proteinExistence type="predicted"/>
<evidence type="ECO:0008006" key="3">
    <source>
        <dbReference type="Google" id="ProtNLM"/>
    </source>
</evidence>
<gene>
    <name evidence="2" type="primary">ORF145850</name>
</gene>
<organism evidence="2">
    <name type="scientific">Arion vulgaris</name>
    <dbReference type="NCBI Taxonomy" id="1028688"/>
    <lineage>
        <taxon>Eukaryota</taxon>
        <taxon>Metazoa</taxon>
        <taxon>Spiralia</taxon>
        <taxon>Lophotrochozoa</taxon>
        <taxon>Mollusca</taxon>
        <taxon>Gastropoda</taxon>
        <taxon>Heterobranchia</taxon>
        <taxon>Euthyneura</taxon>
        <taxon>Panpulmonata</taxon>
        <taxon>Eupulmonata</taxon>
        <taxon>Stylommatophora</taxon>
        <taxon>Helicina</taxon>
        <taxon>Arionoidea</taxon>
        <taxon>Arionidae</taxon>
        <taxon>Arion</taxon>
    </lineage>
</organism>
<keyword evidence="1" id="KW-0472">Membrane</keyword>
<name>A0A0B7AW29_9EUPU</name>
<dbReference type="EMBL" id="HACG01038163">
    <property type="protein sequence ID" value="CEK85028.1"/>
    <property type="molecule type" value="Transcribed_RNA"/>
</dbReference>
<protein>
    <recommendedName>
        <fullName evidence="3">RNase H type-1 domain-containing protein</fullName>
    </recommendedName>
</protein>
<dbReference type="AlphaFoldDB" id="A0A0B7AW29"/>
<feature type="transmembrane region" description="Helical" evidence="1">
    <location>
        <begin position="12"/>
        <end position="28"/>
    </location>
</feature>
<reference evidence="2" key="1">
    <citation type="submission" date="2014-12" db="EMBL/GenBank/DDBJ databases">
        <title>Insight into the proteome of Arion vulgaris.</title>
        <authorList>
            <person name="Aradska J."/>
            <person name="Bulat T."/>
            <person name="Smidak R."/>
            <person name="Sarate P."/>
            <person name="Gangsoo J."/>
            <person name="Sialana F."/>
            <person name="Bilban M."/>
            <person name="Lubec G."/>
        </authorList>
    </citation>
    <scope>NUCLEOTIDE SEQUENCE</scope>
    <source>
        <tissue evidence="2">Skin</tissue>
    </source>
</reference>
<accession>A0A0B7AW29</accession>
<keyword evidence="1" id="KW-1133">Transmembrane helix</keyword>
<keyword evidence="1" id="KW-0812">Transmembrane</keyword>